<dbReference type="SUPFAM" id="SSF81606">
    <property type="entry name" value="PP2C-like"/>
    <property type="match status" value="1"/>
</dbReference>
<dbReference type="AlphaFoldDB" id="A0A401T028"/>
<proteinExistence type="predicted"/>
<dbReference type="InterPro" id="IPR015655">
    <property type="entry name" value="PP2C"/>
</dbReference>
<dbReference type="Proteomes" id="UP000287033">
    <property type="component" value="Unassembled WGS sequence"/>
</dbReference>
<sequence>MMTRVKAVVSQLVGGQAAAGSSPQLGYSRPVFLQLSPEEREQAADHNRRNVISPGSESARRRLLLPWDTGYAEVINAGKSVFNEDQASREIVWVERRNPNSSTAGEVVKGDRSTDKDQQIEREQKAHGSQGGCCALAVVYLLGKIYIANAGDSRAILIRNGEIIPLSHEFTPESERQRLQYLGYLQPHLLGNEFTHLEFPRRIQHRELGRRMLFRDYSMTGW</sequence>
<feature type="domain" description="PPM-type phosphatase" evidence="1">
    <location>
        <begin position="68"/>
        <end position="222"/>
    </location>
</feature>
<organism evidence="2 3">
    <name type="scientific">Chiloscyllium punctatum</name>
    <name type="common">Brownbanded bambooshark</name>
    <name type="synonym">Hemiscyllium punctatum</name>
    <dbReference type="NCBI Taxonomy" id="137246"/>
    <lineage>
        <taxon>Eukaryota</taxon>
        <taxon>Metazoa</taxon>
        <taxon>Chordata</taxon>
        <taxon>Craniata</taxon>
        <taxon>Vertebrata</taxon>
        <taxon>Chondrichthyes</taxon>
        <taxon>Elasmobranchii</taxon>
        <taxon>Galeomorphii</taxon>
        <taxon>Galeoidea</taxon>
        <taxon>Orectolobiformes</taxon>
        <taxon>Hemiscylliidae</taxon>
        <taxon>Chiloscyllium</taxon>
    </lineage>
</organism>
<keyword evidence="3" id="KW-1185">Reference proteome</keyword>
<evidence type="ECO:0000313" key="2">
    <source>
        <dbReference type="EMBL" id="GCC36009.1"/>
    </source>
</evidence>
<protein>
    <recommendedName>
        <fullName evidence="1">PPM-type phosphatase domain-containing protein</fullName>
    </recommendedName>
</protein>
<name>A0A401T028_CHIPU</name>
<evidence type="ECO:0000313" key="3">
    <source>
        <dbReference type="Proteomes" id="UP000287033"/>
    </source>
</evidence>
<dbReference type="InterPro" id="IPR036457">
    <property type="entry name" value="PPM-type-like_dom_sf"/>
</dbReference>
<dbReference type="STRING" id="137246.A0A401T028"/>
<dbReference type="GO" id="GO:0004741">
    <property type="term" value="F:[pyruvate dehydrogenase (acetyl-transferring)]-phosphatase activity"/>
    <property type="evidence" value="ECO:0007669"/>
    <property type="project" value="TreeGrafter"/>
</dbReference>
<dbReference type="GO" id="GO:0005739">
    <property type="term" value="C:mitochondrion"/>
    <property type="evidence" value="ECO:0007669"/>
    <property type="project" value="TreeGrafter"/>
</dbReference>
<dbReference type="PANTHER" id="PTHR13832:SF305">
    <property type="entry name" value="PROTEIN PHOSPHATASE 1J"/>
    <property type="match status" value="1"/>
</dbReference>
<dbReference type="OMA" id="IVWVERR"/>
<dbReference type="PROSITE" id="PS51746">
    <property type="entry name" value="PPM_2"/>
    <property type="match status" value="1"/>
</dbReference>
<dbReference type="Pfam" id="PF00481">
    <property type="entry name" value="PP2C"/>
    <property type="match status" value="1"/>
</dbReference>
<reference evidence="2 3" key="1">
    <citation type="journal article" date="2018" name="Nat. Ecol. Evol.">
        <title>Shark genomes provide insights into elasmobranch evolution and the origin of vertebrates.</title>
        <authorList>
            <person name="Hara Y"/>
            <person name="Yamaguchi K"/>
            <person name="Onimaru K"/>
            <person name="Kadota M"/>
            <person name="Koyanagi M"/>
            <person name="Keeley SD"/>
            <person name="Tatsumi K"/>
            <person name="Tanaka K"/>
            <person name="Motone F"/>
            <person name="Kageyama Y"/>
            <person name="Nozu R"/>
            <person name="Adachi N"/>
            <person name="Nishimura O"/>
            <person name="Nakagawa R"/>
            <person name="Tanegashima C"/>
            <person name="Kiyatake I"/>
            <person name="Matsumoto R"/>
            <person name="Murakumo K"/>
            <person name="Nishida K"/>
            <person name="Terakita A"/>
            <person name="Kuratani S"/>
            <person name="Sato K"/>
            <person name="Hyodo S Kuraku.S."/>
        </authorList>
    </citation>
    <scope>NUCLEOTIDE SEQUENCE [LARGE SCALE GENOMIC DNA]</scope>
</reference>
<dbReference type="EMBL" id="BEZZ01000773">
    <property type="protein sequence ID" value="GCC36009.1"/>
    <property type="molecule type" value="Genomic_DNA"/>
</dbReference>
<dbReference type="Gene3D" id="3.60.40.10">
    <property type="entry name" value="PPM-type phosphatase domain"/>
    <property type="match status" value="1"/>
</dbReference>
<dbReference type="PANTHER" id="PTHR13832">
    <property type="entry name" value="PROTEIN PHOSPHATASE 2C"/>
    <property type="match status" value="1"/>
</dbReference>
<evidence type="ECO:0000259" key="1">
    <source>
        <dbReference type="PROSITE" id="PS51746"/>
    </source>
</evidence>
<gene>
    <name evidence="2" type="ORF">chiPu_0014500</name>
</gene>
<comment type="caution">
    <text evidence="2">The sequence shown here is derived from an EMBL/GenBank/DDBJ whole genome shotgun (WGS) entry which is preliminary data.</text>
</comment>
<accession>A0A401T028</accession>
<dbReference type="OrthoDB" id="10264738at2759"/>
<dbReference type="InterPro" id="IPR001932">
    <property type="entry name" value="PPM-type_phosphatase-like_dom"/>
</dbReference>